<sequence>MDLLMNELVGRSLAQERERELAVTHRQREELARRPRIRRRPQPPRRRPGDVVVAPA</sequence>
<feature type="compositionally biased region" description="Basic and acidic residues" evidence="1">
    <location>
        <begin position="17"/>
        <end position="33"/>
    </location>
</feature>
<reference evidence="2 3" key="1">
    <citation type="submission" date="2019-06" db="EMBL/GenBank/DDBJ databases">
        <title>Sequencing the genomes of 1000 actinobacteria strains.</title>
        <authorList>
            <person name="Klenk H.-P."/>
        </authorList>
    </citation>
    <scope>NUCLEOTIDE SEQUENCE [LARGE SCALE GENOMIC DNA]</scope>
    <source>
        <strain evidence="2 3">DSM 12362</strain>
    </source>
</reference>
<dbReference type="AlphaFoldDB" id="A0A543KRE3"/>
<name>A0A543KRE3_9MICO</name>
<dbReference type="RefSeq" id="WP_170233614.1">
    <property type="nucleotide sequence ID" value="NZ_BAAAIL010000001.1"/>
</dbReference>
<evidence type="ECO:0000313" key="2">
    <source>
        <dbReference type="EMBL" id="TQM97646.1"/>
    </source>
</evidence>
<gene>
    <name evidence="2" type="ORF">FB476_2569</name>
</gene>
<evidence type="ECO:0000256" key="1">
    <source>
        <dbReference type="SAM" id="MobiDB-lite"/>
    </source>
</evidence>
<evidence type="ECO:0000313" key="3">
    <source>
        <dbReference type="Proteomes" id="UP000315133"/>
    </source>
</evidence>
<keyword evidence="3" id="KW-1185">Reference proteome</keyword>
<protein>
    <submittedName>
        <fullName evidence="2">Uncharacterized protein</fullName>
    </submittedName>
</protein>
<feature type="compositionally biased region" description="Basic residues" evidence="1">
    <location>
        <begin position="34"/>
        <end position="46"/>
    </location>
</feature>
<comment type="caution">
    <text evidence="2">The sequence shown here is derived from an EMBL/GenBank/DDBJ whole genome shotgun (WGS) entry which is preliminary data.</text>
</comment>
<feature type="region of interest" description="Disordered" evidence="1">
    <location>
        <begin position="17"/>
        <end position="56"/>
    </location>
</feature>
<organism evidence="2 3">
    <name type="scientific">Ornithinimicrobium humiphilum</name>
    <dbReference type="NCBI Taxonomy" id="125288"/>
    <lineage>
        <taxon>Bacteria</taxon>
        <taxon>Bacillati</taxon>
        <taxon>Actinomycetota</taxon>
        <taxon>Actinomycetes</taxon>
        <taxon>Micrococcales</taxon>
        <taxon>Ornithinimicrobiaceae</taxon>
        <taxon>Ornithinimicrobium</taxon>
    </lineage>
</organism>
<dbReference type="Proteomes" id="UP000315133">
    <property type="component" value="Unassembled WGS sequence"/>
</dbReference>
<accession>A0A543KRE3</accession>
<proteinExistence type="predicted"/>
<dbReference type="EMBL" id="VFPU01000001">
    <property type="protein sequence ID" value="TQM97646.1"/>
    <property type="molecule type" value="Genomic_DNA"/>
</dbReference>